<dbReference type="PROSITE" id="PS51881">
    <property type="entry name" value="OCT"/>
    <property type="match status" value="1"/>
</dbReference>
<dbReference type="Pfam" id="PF01018">
    <property type="entry name" value="GTP1_OBG"/>
    <property type="match status" value="1"/>
</dbReference>
<dbReference type="SUPFAM" id="SSF52540">
    <property type="entry name" value="P-loop containing nucleoside triphosphate hydrolases"/>
    <property type="match status" value="1"/>
</dbReference>
<protein>
    <recommendedName>
        <fullName evidence="9">GTPase Obg</fullName>
        <ecNumber evidence="9">3.6.5.-</ecNumber>
    </recommendedName>
    <alternativeName>
        <fullName evidence="9">GTP-binding protein Obg</fullName>
    </alternativeName>
</protein>
<keyword evidence="7 9" id="KW-0460">Magnesium</keyword>
<dbReference type="InterPro" id="IPR006073">
    <property type="entry name" value="GTP-bd"/>
</dbReference>
<keyword evidence="14" id="KW-1185">Reference proteome</keyword>
<reference evidence="14" key="1">
    <citation type="submission" date="2019-11" db="EMBL/GenBank/DDBJ databases">
        <title>Genome sequence of Heliorestis convoluta strain HH, an alkaliphilic and minimalistic phototrophic bacterium from a soda lake in Egypt.</title>
        <authorList>
            <person name="Dewey E.D."/>
            <person name="Stokes L.M."/>
            <person name="Burchell B.M."/>
            <person name="Shaffer K.N."/>
            <person name="Huntington A.M."/>
            <person name="Baker J.M."/>
            <person name="Nadendla S."/>
            <person name="Giglio M.G."/>
            <person name="Touchman J.W."/>
            <person name="Blankenship R.E."/>
            <person name="Madigan M.T."/>
            <person name="Sattley W.M."/>
        </authorList>
    </citation>
    <scope>NUCLEOTIDE SEQUENCE [LARGE SCALE GENOMIC DNA]</scope>
    <source>
        <strain evidence="14">HH</strain>
    </source>
</reference>
<dbReference type="SUPFAM" id="SSF82051">
    <property type="entry name" value="Obg GTP-binding protein N-terminal domain"/>
    <property type="match status" value="1"/>
</dbReference>
<evidence type="ECO:0000313" key="14">
    <source>
        <dbReference type="Proteomes" id="UP000366051"/>
    </source>
</evidence>
<dbReference type="PANTHER" id="PTHR11702">
    <property type="entry name" value="DEVELOPMENTALLY REGULATED GTP-BINDING PROTEIN-RELATED"/>
    <property type="match status" value="1"/>
</dbReference>
<evidence type="ECO:0000256" key="2">
    <source>
        <dbReference type="ARBA" id="ARBA00007699"/>
    </source>
</evidence>
<dbReference type="AlphaFoldDB" id="A0A5Q2N0G6"/>
<organism evidence="13 14">
    <name type="scientific">Heliorestis convoluta</name>
    <dbReference type="NCBI Taxonomy" id="356322"/>
    <lineage>
        <taxon>Bacteria</taxon>
        <taxon>Bacillati</taxon>
        <taxon>Bacillota</taxon>
        <taxon>Clostridia</taxon>
        <taxon>Eubacteriales</taxon>
        <taxon>Heliobacteriaceae</taxon>
        <taxon>Heliorestis</taxon>
    </lineage>
</organism>
<dbReference type="Gene3D" id="2.70.210.12">
    <property type="entry name" value="GTP1/OBG domain"/>
    <property type="match status" value="1"/>
</dbReference>
<evidence type="ECO:0000256" key="3">
    <source>
        <dbReference type="ARBA" id="ARBA00022490"/>
    </source>
</evidence>
<feature type="binding site" evidence="9">
    <location>
        <position position="172"/>
    </location>
    <ligand>
        <name>Mg(2+)</name>
        <dbReference type="ChEBI" id="CHEBI:18420"/>
    </ligand>
</feature>
<feature type="binding site" evidence="9">
    <location>
        <begin position="282"/>
        <end position="285"/>
    </location>
    <ligand>
        <name>GTP</name>
        <dbReference type="ChEBI" id="CHEBI:37565"/>
    </ligand>
</feature>
<dbReference type="NCBIfam" id="TIGR03595">
    <property type="entry name" value="Obg_CgtA_exten"/>
    <property type="match status" value="1"/>
</dbReference>
<evidence type="ECO:0000259" key="10">
    <source>
        <dbReference type="PROSITE" id="PS51710"/>
    </source>
</evidence>
<comment type="cofactor">
    <cofactor evidence="1 9">
        <name>Mg(2+)</name>
        <dbReference type="ChEBI" id="CHEBI:18420"/>
    </cofactor>
</comment>
<dbReference type="GO" id="GO:0005737">
    <property type="term" value="C:cytoplasm"/>
    <property type="evidence" value="ECO:0007669"/>
    <property type="project" value="UniProtKB-SubCell"/>
</dbReference>
<dbReference type="PIRSF" id="PIRSF002401">
    <property type="entry name" value="GTP_bd_Obg/CgtA"/>
    <property type="match status" value="1"/>
</dbReference>
<evidence type="ECO:0000256" key="7">
    <source>
        <dbReference type="ARBA" id="ARBA00022842"/>
    </source>
</evidence>
<accession>A0A5Q2N0G6</accession>
<dbReference type="InterPro" id="IPR031167">
    <property type="entry name" value="G_OBG"/>
</dbReference>
<dbReference type="PANTHER" id="PTHR11702:SF31">
    <property type="entry name" value="MITOCHONDRIAL RIBOSOME-ASSOCIATED GTPASE 2"/>
    <property type="match status" value="1"/>
</dbReference>
<dbReference type="InterPro" id="IPR014100">
    <property type="entry name" value="GTP-bd_Obg/CgtA"/>
</dbReference>
<dbReference type="Pfam" id="PF09269">
    <property type="entry name" value="DUF1967"/>
    <property type="match status" value="1"/>
</dbReference>
<evidence type="ECO:0000256" key="5">
    <source>
        <dbReference type="ARBA" id="ARBA00022741"/>
    </source>
</evidence>
<dbReference type="InterPro" id="IPR015349">
    <property type="entry name" value="OCT_dom"/>
</dbReference>
<dbReference type="GO" id="GO:0003924">
    <property type="term" value="F:GTPase activity"/>
    <property type="evidence" value="ECO:0007669"/>
    <property type="project" value="UniProtKB-UniRule"/>
</dbReference>
<dbReference type="Pfam" id="PF01926">
    <property type="entry name" value="MMR_HSR1"/>
    <property type="match status" value="1"/>
</dbReference>
<dbReference type="GO" id="GO:0042254">
    <property type="term" value="P:ribosome biogenesis"/>
    <property type="evidence" value="ECO:0007669"/>
    <property type="project" value="UniProtKB-UniRule"/>
</dbReference>
<evidence type="ECO:0000256" key="8">
    <source>
        <dbReference type="ARBA" id="ARBA00023134"/>
    </source>
</evidence>
<dbReference type="PROSITE" id="PS51883">
    <property type="entry name" value="OBG"/>
    <property type="match status" value="1"/>
</dbReference>
<keyword evidence="8 9" id="KW-0342">GTP-binding</keyword>
<comment type="subunit">
    <text evidence="9">Monomer.</text>
</comment>
<dbReference type="KEGG" id="hcv:FTV88_1096"/>
<dbReference type="CDD" id="cd01898">
    <property type="entry name" value="Obg"/>
    <property type="match status" value="1"/>
</dbReference>
<dbReference type="NCBIfam" id="TIGR02729">
    <property type="entry name" value="Obg_CgtA"/>
    <property type="match status" value="1"/>
</dbReference>
<feature type="domain" description="OBG-type G" evidence="10">
    <location>
        <begin position="159"/>
        <end position="329"/>
    </location>
</feature>
<evidence type="ECO:0000259" key="11">
    <source>
        <dbReference type="PROSITE" id="PS51881"/>
    </source>
</evidence>
<dbReference type="RefSeq" id="WP_153724663.1">
    <property type="nucleotide sequence ID" value="NZ_CP045875.1"/>
</dbReference>
<comment type="function">
    <text evidence="9">An essential GTPase which binds GTP, GDP and possibly (p)ppGpp with moderate affinity, with high nucleotide exchange rates and a fairly low GTP hydrolysis rate. Plays a role in control of the cell cycle, stress response, ribosome biogenesis and in those bacteria that undergo differentiation, in morphogenesis control.</text>
</comment>
<evidence type="ECO:0000313" key="13">
    <source>
        <dbReference type="EMBL" id="QGG47243.1"/>
    </source>
</evidence>
<dbReference type="FunFam" id="2.70.210.12:FF:000001">
    <property type="entry name" value="GTPase Obg"/>
    <property type="match status" value="1"/>
</dbReference>
<feature type="binding site" evidence="9">
    <location>
        <begin position="165"/>
        <end position="172"/>
    </location>
    <ligand>
        <name>GTP</name>
        <dbReference type="ChEBI" id="CHEBI:37565"/>
    </ligand>
</feature>
<feature type="binding site" evidence="9">
    <location>
        <begin position="212"/>
        <end position="215"/>
    </location>
    <ligand>
        <name>GTP</name>
        <dbReference type="ChEBI" id="CHEBI:37565"/>
    </ligand>
</feature>
<dbReference type="InterPro" id="IPR045086">
    <property type="entry name" value="OBG_GTPase"/>
</dbReference>
<feature type="domain" description="Obg" evidence="12">
    <location>
        <begin position="1"/>
        <end position="158"/>
    </location>
</feature>
<dbReference type="PROSITE" id="PS00905">
    <property type="entry name" value="GTP1_OBG"/>
    <property type="match status" value="1"/>
</dbReference>
<dbReference type="PROSITE" id="PS51710">
    <property type="entry name" value="G_OBG"/>
    <property type="match status" value="1"/>
</dbReference>
<name>A0A5Q2N0G6_9FIRM</name>
<evidence type="ECO:0000256" key="9">
    <source>
        <dbReference type="HAMAP-Rule" id="MF_01454"/>
    </source>
</evidence>
<feature type="binding site" evidence="9">
    <location>
        <begin position="310"/>
        <end position="312"/>
    </location>
    <ligand>
        <name>GTP</name>
        <dbReference type="ChEBI" id="CHEBI:37565"/>
    </ligand>
</feature>
<dbReference type="GO" id="GO:0000287">
    <property type="term" value="F:magnesium ion binding"/>
    <property type="evidence" value="ECO:0007669"/>
    <property type="project" value="InterPro"/>
</dbReference>
<dbReference type="OrthoDB" id="9807318at2"/>
<proteinExistence type="inferred from homology"/>
<dbReference type="Gene3D" id="3.30.300.350">
    <property type="entry name" value="GTP-binding protein OBG, C-terminal domain"/>
    <property type="match status" value="1"/>
</dbReference>
<dbReference type="NCBIfam" id="NF008955">
    <property type="entry name" value="PRK12297.1"/>
    <property type="match status" value="1"/>
</dbReference>
<dbReference type="InterPro" id="IPR036346">
    <property type="entry name" value="GTP-bd_prot_GTP1/OBG_C_sf"/>
</dbReference>
<dbReference type="NCBIfam" id="NF008956">
    <property type="entry name" value="PRK12299.1"/>
    <property type="match status" value="1"/>
</dbReference>
<dbReference type="HAMAP" id="MF_01454">
    <property type="entry name" value="GTPase_Obg"/>
    <property type="match status" value="1"/>
</dbReference>
<dbReference type="EC" id="3.6.5.-" evidence="9"/>
<feature type="binding site" evidence="9">
    <location>
        <begin position="190"/>
        <end position="194"/>
    </location>
    <ligand>
        <name>GTP</name>
        <dbReference type="ChEBI" id="CHEBI:37565"/>
    </ligand>
</feature>
<keyword evidence="6 9" id="KW-0378">Hydrolase</keyword>
<dbReference type="NCBIfam" id="NF008954">
    <property type="entry name" value="PRK12296.1"/>
    <property type="match status" value="1"/>
</dbReference>
<dbReference type="InterPro" id="IPR006169">
    <property type="entry name" value="GTP1_OBG_dom"/>
</dbReference>
<comment type="subcellular location">
    <subcellularLocation>
        <location evidence="9">Cytoplasm</location>
    </subcellularLocation>
</comment>
<evidence type="ECO:0000259" key="12">
    <source>
        <dbReference type="PROSITE" id="PS51883"/>
    </source>
</evidence>
<keyword evidence="5 9" id="KW-0547">Nucleotide-binding</keyword>
<sequence>MFYDQAKIFVKGGDGGNGIVAFRREKYVPEGGPAGGDGGRGGSVIIIGNEGLRTLVDLRYQRHYKGTRGEHGMAKTMHGRGGEDRFLKVPIGTVIKDADTGEILADIVKEGQEAVVAKGGRGGRGNARFVSSLNRAPQLAEQGEPGEERWLELELKVLADVGLVGYPNVGKSTLIAAVSAARPKIANYPFTTLEPNLGVVRVEEGKSFVMADIPGLIEGAHEGVGLGHDFLRHTDRSRVLIHVLDMAGTEGRDPLDDFDVIQRELAMYKPQLVEKPMVIAANKMDLTEGEENLERLKAKIGEQYTIFPISAATSEGLKPLIWHVNTILEELGPVQAVEEEKVTHMDVRLKPEKEERFRIERDDEAVFVVTGKEVERHVAMTNFDQEESVVRLSRIFGKMGVDQALRDAGAKHGDPVKIGGLEFDFIEYGGDEEAEKGGDES</sequence>
<keyword evidence="4 9" id="KW-0479">Metal-binding</keyword>
<keyword evidence="3 9" id="KW-0963">Cytoplasm</keyword>
<evidence type="ECO:0000256" key="6">
    <source>
        <dbReference type="ARBA" id="ARBA00022801"/>
    </source>
</evidence>
<dbReference type="GO" id="GO:0005525">
    <property type="term" value="F:GTP binding"/>
    <property type="evidence" value="ECO:0007669"/>
    <property type="project" value="UniProtKB-UniRule"/>
</dbReference>
<dbReference type="PRINTS" id="PR00326">
    <property type="entry name" value="GTP1OBG"/>
</dbReference>
<dbReference type="Gene3D" id="3.40.50.300">
    <property type="entry name" value="P-loop containing nucleotide triphosphate hydrolases"/>
    <property type="match status" value="1"/>
</dbReference>
<feature type="domain" description="OCT" evidence="11">
    <location>
        <begin position="349"/>
        <end position="427"/>
    </location>
</feature>
<dbReference type="EMBL" id="CP045875">
    <property type="protein sequence ID" value="QGG47243.1"/>
    <property type="molecule type" value="Genomic_DNA"/>
</dbReference>
<dbReference type="InterPro" id="IPR027417">
    <property type="entry name" value="P-loop_NTPase"/>
</dbReference>
<dbReference type="Proteomes" id="UP000366051">
    <property type="component" value="Chromosome"/>
</dbReference>
<dbReference type="SUPFAM" id="SSF102741">
    <property type="entry name" value="Obg GTP-binding protein C-terminal domain"/>
    <property type="match status" value="1"/>
</dbReference>
<comment type="similarity">
    <text evidence="2 9">Belongs to the TRAFAC class OBG-HflX-like GTPase superfamily. OBG GTPase family.</text>
</comment>
<dbReference type="InterPro" id="IPR006074">
    <property type="entry name" value="GTP1-OBG_CS"/>
</dbReference>
<dbReference type="InterPro" id="IPR036726">
    <property type="entry name" value="GTP1_OBG_dom_sf"/>
</dbReference>
<gene>
    <name evidence="9" type="primary">obg</name>
    <name evidence="13" type="ORF">FTV88_1096</name>
</gene>
<feature type="binding site" evidence="9">
    <location>
        <position position="192"/>
    </location>
    <ligand>
        <name>Mg(2+)</name>
        <dbReference type="ChEBI" id="CHEBI:18420"/>
    </ligand>
</feature>
<evidence type="ECO:0000256" key="1">
    <source>
        <dbReference type="ARBA" id="ARBA00001946"/>
    </source>
</evidence>
<evidence type="ECO:0000256" key="4">
    <source>
        <dbReference type="ARBA" id="ARBA00022723"/>
    </source>
</evidence>